<protein>
    <submittedName>
        <fullName evidence="1">Uncharacterized protein</fullName>
    </submittedName>
</protein>
<dbReference type="AlphaFoldDB" id="A0A1B9E0F9"/>
<keyword evidence="2" id="KW-1185">Reference proteome</keyword>
<gene>
    <name evidence="1" type="ORF">LPBF_08615</name>
</gene>
<accession>A0A1B9E0F9</accession>
<evidence type="ECO:0000313" key="1">
    <source>
        <dbReference type="EMBL" id="OCB75443.1"/>
    </source>
</evidence>
<evidence type="ECO:0000313" key="2">
    <source>
        <dbReference type="Proteomes" id="UP000093510"/>
    </source>
</evidence>
<organism evidence="1 2">
    <name type="scientific">Flavobacterium crassostreae</name>
    <dbReference type="NCBI Taxonomy" id="1763534"/>
    <lineage>
        <taxon>Bacteria</taxon>
        <taxon>Pseudomonadati</taxon>
        <taxon>Bacteroidota</taxon>
        <taxon>Flavobacteriia</taxon>
        <taxon>Flavobacteriales</taxon>
        <taxon>Flavobacteriaceae</taxon>
        <taxon>Flavobacterium</taxon>
    </lineage>
</organism>
<name>A0A1B9E0F9_9FLAO</name>
<dbReference type="Proteomes" id="UP000093510">
    <property type="component" value="Unassembled WGS sequence"/>
</dbReference>
<sequence>MFFSFYSKSYKYSILPAFELQKKHKTNPKVACTCFCNYSGQEYNLNTFQKRKSLALGTN</sequence>
<proteinExistence type="predicted"/>
<reference evidence="1 2" key="1">
    <citation type="submission" date="2016-03" db="EMBL/GenBank/DDBJ databases">
        <authorList>
            <person name="Ploux O."/>
        </authorList>
    </citation>
    <scope>NUCLEOTIDE SEQUENCE [LARGE SCALE GENOMIC DNA]</scope>
    <source>
        <strain evidence="1 2">LPB0076</strain>
    </source>
</reference>
<dbReference type="EMBL" id="LVEP01000029">
    <property type="protein sequence ID" value="OCB75443.1"/>
    <property type="molecule type" value="Genomic_DNA"/>
</dbReference>
<comment type="caution">
    <text evidence="1">The sequence shown here is derived from an EMBL/GenBank/DDBJ whole genome shotgun (WGS) entry which is preliminary data.</text>
</comment>